<gene>
    <name evidence="2" type="ORF">D584_07638</name>
</gene>
<keyword evidence="1" id="KW-0732">Signal</keyword>
<dbReference type="PATRIC" id="fig|1234597.4.peg.1591"/>
<evidence type="ECO:0000313" key="3">
    <source>
        <dbReference type="Proteomes" id="UP000011971"/>
    </source>
</evidence>
<dbReference type="InterPro" id="IPR006311">
    <property type="entry name" value="TAT_signal"/>
</dbReference>
<feature type="chain" id="PRO_5004068415" evidence="1">
    <location>
        <begin position="30"/>
        <end position="70"/>
    </location>
</feature>
<organism evidence="2 3">
    <name type="scientific">Brucella intermedia M86</name>
    <dbReference type="NCBI Taxonomy" id="1234597"/>
    <lineage>
        <taxon>Bacteria</taxon>
        <taxon>Pseudomonadati</taxon>
        <taxon>Pseudomonadota</taxon>
        <taxon>Alphaproteobacteria</taxon>
        <taxon>Hyphomicrobiales</taxon>
        <taxon>Brucellaceae</taxon>
        <taxon>Brucella/Ochrobactrum group</taxon>
        <taxon>Brucella</taxon>
    </lineage>
</organism>
<dbReference type="AlphaFoldDB" id="M5JQ78"/>
<protein>
    <submittedName>
        <fullName evidence="2">Uncharacterized protein</fullName>
    </submittedName>
</protein>
<dbReference type="EMBL" id="AOGE01000018">
    <property type="protein sequence ID" value="ELT49770.1"/>
    <property type="molecule type" value="Genomic_DNA"/>
</dbReference>
<dbReference type="PROSITE" id="PS51318">
    <property type="entry name" value="TAT"/>
    <property type="match status" value="1"/>
</dbReference>
<proteinExistence type="predicted"/>
<comment type="caution">
    <text evidence="2">The sequence shown here is derived from an EMBL/GenBank/DDBJ whole genome shotgun (WGS) entry which is preliminary data.</text>
</comment>
<reference evidence="2 3" key="1">
    <citation type="journal article" date="2013" name="Gut Pathog.">
        <title>Draft genome of Ochrobactrum intermedium strain M86 isolated from non-ulcer dyspeptic individual from India.</title>
        <authorList>
            <person name="Kulkarni G."/>
            <person name="Dhotre D."/>
            <person name="Dharne M."/>
            <person name="Shetty S."/>
            <person name="Chowdhury S."/>
            <person name="Misra V."/>
            <person name="Misra S."/>
            <person name="Patole M."/>
            <person name="Shouche Y."/>
        </authorList>
    </citation>
    <scope>NUCLEOTIDE SEQUENCE [LARGE SCALE GENOMIC DNA]</scope>
    <source>
        <strain evidence="2 3">M86</strain>
    </source>
</reference>
<feature type="signal peptide" evidence="1">
    <location>
        <begin position="1"/>
        <end position="29"/>
    </location>
</feature>
<accession>M5JQ78</accession>
<dbReference type="Proteomes" id="UP000011971">
    <property type="component" value="Unassembled WGS sequence"/>
</dbReference>
<name>M5JQ78_9HYPH</name>
<evidence type="ECO:0000256" key="1">
    <source>
        <dbReference type="SAM" id="SignalP"/>
    </source>
</evidence>
<evidence type="ECO:0000313" key="2">
    <source>
        <dbReference type="EMBL" id="ELT49770.1"/>
    </source>
</evidence>
<sequence>MTATRRSIMSGTIALAAAGTTLGSAPAQASNPLKTRSGDNRVVTKDGVAIFYKDWAPRMRNPSCFTMAGR</sequence>